<feature type="domain" description="Ig-like" evidence="8">
    <location>
        <begin position="219"/>
        <end position="299"/>
    </location>
</feature>
<evidence type="ECO:0000256" key="5">
    <source>
        <dbReference type="SAM" id="MobiDB-lite"/>
    </source>
</evidence>
<keyword evidence="6" id="KW-0812">Transmembrane</keyword>
<keyword evidence="6" id="KW-0472">Membrane</keyword>
<dbReference type="RefSeq" id="XP_031432744.1">
    <property type="nucleotide sequence ID" value="XM_031576884.2"/>
</dbReference>
<gene>
    <name evidence="10" type="primary">LOC105899080</name>
</gene>
<dbReference type="InterPro" id="IPR036179">
    <property type="entry name" value="Ig-like_dom_sf"/>
</dbReference>
<keyword evidence="4" id="KW-0393">Immunoglobulin domain</keyword>
<evidence type="ECO:0000256" key="3">
    <source>
        <dbReference type="ARBA" id="ARBA00023180"/>
    </source>
</evidence>
<dbReference type="InterPro" id="IPR052598">
    <property type="entry name" value="IgSF_CEA-related"/>
</dbReference>
<dbReference type="PROSITE" id="PS50835">
    <property type="entry name" value="IG_LIKE"/>
    <property type="match status" value="2"/>
</dbReference>
<dbReference type="CDD" id="cd00096">
    <property type="entry name" value="Ig"/>
    <property type="match status" value="1"/>
</dbReference>
<proteinExistence type="predicted"/>
<sequence>MDPHISLILCLLSALGFCSCQNELLLNGPLNGTVGGSVEFTLINPPSAPPFRIILSFSGNREDIIFTSIGGVEDIHADYVDRISVDKTTASLELRGLTLNDTGLYTVRISFISGGVESQGETSLTVFERISGAAITSTDGILIAGESSVILTCDAQGSIITRGWRKDGNPLYGVNIDELNRTVSISPVKKEDKGDYTCQVSNPVSSETVSKGLIVNYGPEKVNIMGEGAIEIGSPVHLTCTAESVPESTYTWAFNGTETSVTGASYSKEPSEYEDSGTYTCTAWNSITKHTDNAVFKLSVKAQGSLGGAGGLSDGAIAGIVIMIILVVAAGIGISIFLWKKKGSLPGDPTRRDEAVYEIPDTHTYANTMRNPELLGGPAQVTPNSAGRNPQQALRPCSRKGGDSTSSINQHQAGLDGHVYETPLPAHSFPSTVSTQMPCTFEISLFSFYREYTNALHF</sequence>
<evidence type="ECO:0000256" key="2">
    <source>
        <dbReference type="ARBA" id="ARBA00023157"/>
    </source>
</evidence>
<dbReference type="InterPro" id="IPR013783">
    <property type="entry name" value="Ig-like_fold"/>
</dbReference>
<dbReference type="KEGG" id="char:105899080"/>
<evidence type="ECO:0000256" key="7">
    <source>
        <dbReference type="SAM" id="SignalP"/>
    </source>
</evidence>
<dbReference type="Pfam" id="PF07679">
    <property type="entry name" value="I-set"/>
    <property type="match status" value="1"/>
</dbReference>
<dbReference type="SMART" id="SM00409">
    <property type="entry name" value="IG"/>
    <property type="match status" value="3"/>
</dbReference>
<feature type="domain" description="Ig-like" evidence="8">
    <location>
        <begin position="145"/>
        <end position="210"/>
    </location>
</feature>
<evidence type="ECO:0000256" key="6">
    <source>
        <dbReference type="SAM" id="Phobius"/>
    </source>
</evidence>
<keyword evidence="9" id="KW-1185">Reference proteome</keyword>
<feature type="chain" id="PRO_5043870807" evidence="7">
    <location>
        <begin position="21"/>
        <end position="458"/>
    </location>
</feature>
<dbReference type="PANTHER" id="PTHR44337">
    <property type="entry name" value="CARCINOEMBRYONIC ANTIGEN-RELATED CELL ADHESION MOLECULE 8"/>
    <property type="match status" value="1"/>
</dbReference>
<dbReference type="Proteomes" id="UP000515152">
    <property type="component" value="Chromosome 11"/>
</dbReference>
<evidence type="ECO:0000256" key="4">
    <source>
        <dbReference type="ARBA" id="ARBA00023319"/>
    </source>
</evidence>
<keyword evidence="3" id="KW-0325">Glycoprotein</keyword>
<keyword evidence="6" id="KW-1133">Transmembrane helix</keyword>
<reference evidence="10" key="1">
    <citation type="submission" date="2025-08" db="UniProtKB">
        <authorList>
            <consortium name="RefSeq"/>
        </authorList>
    </citation>
    <scope>IDENTIFICATION</scope>
</reference>
<evidence type="ECO:0000313" key="10">
    <source>
        <dbReference type="RefSeq" id="XP_031432744.1"/>
    </source>
</evidence>
<dbReference type="SMART" id="SM00408">
    <property type="entry name" value="IGc2"/>
    <property type="match status" value="2"/>
</dbReference>
<dbReference type="InterPro" id="IPR013098">
    <property type="entry name" value="Ig_I-set"/>
</dbReference>
<name>A0A6P8G0S4_CLUHA</name>
<evidence type="ECO:0000313" key="9">
    <source>
        <dbReference type="Proteomes" id="UP000515152"/>
    </source>
</evidence>
<feature type="region of interest" description="Disordered" evidence="5">
    <location>
        <begin position="368"/>
        <end position="410"/>
    </location>
</feature>
<dbReference type="Gene3D" id="2.60.40.10">
    <property type="entry name" value="Immunoglobulins"/>
    <property type="match status" value="3"/>
</dbReference>
<organism evidence="9 10">
    <name type="scientific">Clupea harengus</name>
    <name type="common">Atlantic herring</name>
    <dbReference type="NCBI Taxonomy" id="7950"/>
    <lineage>
        <taxon>Eukaryota</taxon>
        <taxon>Metazoa</taxon>
        <taxon>Chordata</taxon>
        <taxon>Craniata</taxon>
        <taxon>Vertebrata</taxon>
        <taxon>Euteleostomi</taxon>
        <taxon>Actinopterygii</taxon>
        <taxon>Neopterygii</taxon>
        <taxon>Teleostei</taxon>
        <taxon>Clupei</taxon>
        <taxon>Clupeiformes</taxon>
        <taxon>Clupeoidei</taxon>
        <taxon>Clupeidae</taxon>
        <taxon>Clupea</taxon>
    </lineage>
</organism>
<dbReference type="PANTHER" id="PTHR44337:SF16">
    <property type="entry name" value="CARCINOEMBRYONIC ANTIGEN-RELATED CELL ADHESION MOLECULE 20-LIKE-RELATED"/>
    <property type="match status" value="1"/>
</dbReference>
<evidence type="ECO:0000259" key="8">
    <source>
        <dbReference type="PROSITE" id="PS50835"/>
    </source>
</evidence>
<keyword evidence="2" id="KW-1015">Disulfide bond</keyword>
<dbReference type="InterPro" id="IPR007110">
    <property type="entry name" value="Ig-like_dom"/>
</dbReference>
<dbReference type="OrthoDB" id="10012075at2759"/>
<dbReference type="InterPro" id="IPR003599">
    <property type="entry name" value="Ig_sub"/>
</dbReference>
<dbReference type="Pfam" id="PF13927">
    <property type="entry name" value="Ig_3"/>
    <property type="match status" value="1"/>
</dbReference>
<evidence type="ECO:0000256" key="1">
    <source>
        <dbReference type="ARBA" id="ARBA00022729"/>
    </source>
</evidence>
<dbReference type="AlphaFoldDB" id="A0A6P8G0S4"/>
<dbReference type="SUPFAM" id="SSF48726">
    <property type="entry name" value="Immunoglobulin"/>
    <property type="match status" value="3"/>
</dbReference>
<keyword evidence="1 7" id="KW-0732">Signal</keyword>
<protein>
    <submittedName>
        <fullName evidence="10">Carcinoembryonic antigen-related cell adhesion molecule 20-like isoform X1</fullName>
    </submittedName>
</protein>
<dbReference type="InterPro" id="IPR003598">
    <property type="entry name" value="Ig_sub2"/>
</dbReference>
<feature type="compositionally biased region" description="Polar residues" evidence="5">
    <location>
        <begin position="381"/>
        <end position="392"/>
    </location>
</feature>
<accession>A0A6P8G0S4</accession>
<feature type="transmembrane region" description="Helical" evidence="6">
    <location>
        <begin position="316"/>
        <end position="339"/>
    </location>
</feature>
<dbReference type="GeneID" id="105899080"/>
<feature type="signal peptide" evidence="7">
    <location>
        <begin position="1"/>
        <end position="20"/>
    </location>
</feature>